<dbReference type="Gene3D" id="1.25.40.10">
    <property type="entry name" value="Tetratricopeptide repeat domain"/>
    <property type="match status" value="1"/>
</dbReference>
<dbReference type="PROSITE" id="PS51375">
    <property type="entry name" value="PPR"/>
    <property type="match status" value="1"/>
</dbReference>
<protein>
    <recommendedName>
        <fullName evidence="6">Pentatricopeptide repeat-containing protein</fullName>
    </recommendedName>
</protein>
<evidence type="ECO:0008006" key="6">
    <source>
        <dbReference type="Google" id="ProtNLM"/>
    </source>
</evidence>
<accession>A0ABY9DJZ6</accession>
<dbReference type="PANTHER" id="PTHR47936:SF1">
    <property type="entry name" value="PENTATRICOPEPTIDE REPEAT-CONTAINING PROTEIN GUN1, CHLOROPLASTIC"/>
    <property type="match status" value="1"/>
</dbReference>
<evidence type="ECO:0000313" key="5">
    <source>
        <dbReference type="Proteomes" id="UP001227230"/>
    </source>
</evidence>
<dbReference type="Pfam" id="PF13041">
    <property type="entry name" value="PPR_2"/>
    <property type="match status" value="1"/>
</dbReference>
<evidence type="ECO:0000256" key="2">
    <source>
        <dbReference type="ARBA" id="ARBA00022737"/>
    </source>
</evidence>
<reference evidence="4 5" key="1">
    <citation type="journal article" date="2023" name="Hortic Res">
        <title>The complete reference genome for grapevine (Vitis vinifera L.) genetics and breeding.</title>
        <authorList>
            <person name="Shi X."/>
            <person name="Cao S."/>
            <person name="Wang X."/>
            <person name="Huang S."/>
            <person name="Wang Y."/>
            <person name="Liu Z."/>
            <person name="Liu W."/>
            <person name="Leng X."/>
            <person name="Peng Y."/>
            <person name="Wang N."/>
            <person name="Wang Y."/>
            <person name="Ma Z."/>
            <person name="Xu X."/>
            <person name="Zhang F."/>
            <person name="Xue H."/>
            <person name="Zhong H."/>
            <person name="Wang Y."/>
            <person name="Zhang K."/>
            <person name="Velt A."/>
            <person name="Avia K."/>
            <person name="Holtgrawe D."/>
            <person name="Grimplet J."/>
            <person name="Matus J.T."/>
            <person name="Ware D."/>
            <person name="Wu X."/>
            <person name="Wang H."/>
            <person name="Liu C."/>
            <person name="Fang Y."/>
            <person name="Rustenholz C."/>
            <person name="Cheng Z."/>
            <person name="Xiao H."/>
            <person name="Zhou Y."/>
        </authorList>
    </citation>
    <scope>NUCLEOTIDE SEQUENCE [LARGE SCALE GENOMIC DNA]</scope>
    <source>
        <strain evidence="5">cv. Pinot noir / PN40024</strain>
        <tissue evidence="4">Leaf</tissue>
    </source>
</reference>
<feature type="repeat" description="PPR" evidence="3">
    <location>
        <begin position="3"/>
        <end position="37"/>
    </location>
</feature>
<dbReference type="EMBL" id="CP126663">
    <property type="protein sequence ID" value="WKA07004.1"/>
    <property type="molecule type" value="Genomic_DNA"/>
</dbReference>
<comment type="similarity">
    <text evidence="1">Belongs to the PPR family. P subfamily.</text>
</comment>
<evidence type="ECO:0000313" key="4">
    <source>
        <dbReference type="EMBL" id="WKA07004.1"/>
    </source>
</evidence>
<dbReference type="InterPro" id="IPR002885">
    <property type="entry name" value="PPR_rpt"/>
</dbReference>
<keyword evidence="2" id="KW-0677">Repeat</keyword>
<organism evidence="4 5">
    <name type="scientific">Vitis vinifera</name>
    <name type="common">Grape</name>
    <dbReference type="NCBI Taxonomy" id="29760"/>
    <lineage>
        <taxon>Eukaryota</taxon>
        <taxon>Viridiplantae</taxon>
        <taxon>Streptophyta</taxon>
        <taxon>Embryophyta</taxon>
        <taxon>Tracheophyta</taxon>
        <taxon>Spermatophyta</taxon>
        <taxon>Magnoliopsida</taxon>
        <taxon>eudicotyledons</taxon>
        <taxon>Gunneridae</taxon>
        <taxon>Pentapetalae</taxon>
        <taxon>rosids</taxon>
        <taxon>Vitales</taxon>
        <taxon>Vitaceae</taxon>
        <taxon>Viteae</taxon>
        <taxon>Vitis</taxon>
    </lineage>
</organism>
<gene>
    <name evidence="4" type="ORF">VitviT2T_024875</name>
</gene>
<evidence type="ECO:0000256" key="1">
    <source>
        <dbReference type="ARBA" id="ARBA00007626"/>
    </source>
</evidence>
<sequence>MISILSRSALISAYGRSGYCDEVIKVFETLKSSGLKPNLVAYNAVIDACGKWV</sequence>
<evidence type="ECO:0000256" key="3">
    <source>
        <dbReference type="PROSITE-ProRule" id="PRU00708"/>
    </source>
</evidence>
<proteinExistence type="inferred from homology"/>
<keyword evidence="5" id="KW-1185">Reference proteome</keyword>
<dbReference type="InterPro" id="IPR011990">
    <property type="entry name" value="TPR-like_helical_dom_sf"/>
</dbReference>
<name>A0ABY9DJZ6_VITVI</name>
<dbReference type="Proteomes" id="UP001227230">
    <property type="component" value="Chromosome 16"/>
</dbReference>
<dbReference type="PANTHER" id="PTHR47936">
    <property type="entry name" value="PPR_LONG DOMAIN-CONTAINING PROTEIN"/>
    <property type="match status" value="1"/>
</dbReference>
<dbReference type="NCBIfam" id="TIGR00756">
    <property type="entry name" value="PPR"/>
    <property type="match status" value="1"/>
</dbReference>